<reference evidence="2 4" key="1">
    <citation type="submission" date="2020-01" db="EMBL/GenBank/DDBJ databases">
        <authorList>
            <consortium name="DOE Joint Genome Institute"/>
            <person name="Haridas S."/>
            <person name="Albert R."/>
            <person name="Binder M."/>
            <person name="Bloem J."/>
            <person name="Labutti K."/>
            <person name="Salamov A."/>
            <person name="Andreopoulos B."/>
            <person name="Baker S.E."/>
            <person name="Barry K."/>
            <person name="Bills G."/>
            <person name="Bluhm B.H."/>
            <person name="Cannon C."/>
            <person name="Castanera R."/>
            <person name="Culley D.E."/>
            <person name="Daum C."/>
            <person name="Ezra D."/>
            <person name="Gonzalez J.B."/>
            <person name="Henrissat B."/>
            <person name="Kuo A."/>
            <person name="Liang C."/>
            <person name="Lipzen A."/>
            <person name="Lutzoni F."/>
            <person name="Magnuson J."/>
            <person name="Mondo S."/>
            <person name="Nolan M."/>
            <person name="Ohm R."/>
            <person name="Pangilinan J."/>
            <person name="Park H.-J."/>
            <person name="Ramirez L."/>
            <person name="Alfaro M."/>
            <person name="Sun H."/>
            <person name="Tritt A."/>
            <person name="Yoshinaga Y."/>
            <person name="Zwiers L.-H."/>
            <person name="Turgeon B.G."/>
            <person name="Goodwin S.B."/>
            <person name="Spatafora J.W."/>
            <person name="Crous P.W."/>
            <person name="Grigoriev I.V."/>
        </authorList>
    </citation>
    <scope>NUCLEOTIDE SEQUENCE</scope>
    <source>
        <strain evidence="2 4">CBS 781.70</strain>
    </source>
</reference>
<dbReference type="AlphaFoldDB" id="A0A6G1G033"/>
<feature type="chain" id="PRO_5044631733" evidence="1">
    <location>
        <begin position="23"/>
        <end position="171"/>
    </location>
</feature>
<protein>
    <submittedName>
        <fullName evidence="2 4">Uncharacterized protein</fullName>
    </submittedName>
</protein>
<evidence type="ECO:0000256" key="1">
    <source>
        <dbReference type="SAM" id="SignalP"/>
    </source>
</evidence>
<gene>
    <name evidence="2 4" type="ORF">P152DRAFT_67932</name>
</gene>
<reference evidence="4" key="3">
    <citation type="submission" date="2025-04" db="UniProtKB">
        <authorList>
            <consortium name="RefSeq"/>
        </authorList>
    </citation>
    <scope>IDENTIFICATION</scope>
    <source>
        <strain evidence="4">CBS 781.70</strain>
    </source>
</reference>
<proteinExistence type="predicted"/>
<dbReference type="Proteomes" id="UP000504638">
    <property type="component" value="Unplaced"/>
</dbReference>
<evidence type="ECO:0000313" key="3">
    <source>
        <dbReference type="Proteomes" id="UP000504638"/>
    </source>
</evidence>
<reference evidence="4" key="2">
    <citation type="submission" date="2020-04" db="EMBL/GenBank/DDBJ databases">
        <authorList>
            <consortium name="NCBI Genome Project"/>
        </authorList>
    </citation>
    <scope>NUCLEOTIDE SEQUENCE</scope>
    <source>
        <strain evidence="4">CBS 781.70</strain>
    </source>
</reference>
<organism evidence="2">
    <name type="scientific">Eremomyces bilateralis CBS 781.70</name>
    <dbReference type="NCBI Taxonomy" id="1392243"/>
    <lineage>
        <taxon>Eukaryota</taxon>
        <taxon>Fungi</taxon>
        <taxon>Dikarya</taxon>
        <taxon>Ascomycota</taxon>
        <taxon>Pezizomycotina</taxon>
        <taxon>Dothideomycetes</taxon>
        <taxon>Dothideomycetes incertae sedis</taxon>
        <taxon>Eremomycetales</taxon>
        <taxon>Eremomycetaceae</taxon>
        <taxon>Eremomyces</taxon>
    </lineage>
</organism>
<feature type="signal peptide" evidence="1">
    <location>
        <begin position="1"/>
        <end position="22"/>
    </location>
</feature>
<evidence type="ECO:0000313" key="4">
    <source>
        <dbReference type="RefSeq" id="XP_033532917.1"/>
    </source>
</evidence>
<dbReference type="EMBL" id="ML975162">
    <property type="protein sequence ID" value="KAF1811286.1"/>
    <property type="molecule type" value="Genomic_DNA"/>
</dbReference>
<name>A0A6G1G033_9PEZI</name>
<sequence length="171" mass="20054">MTYYAFLLRRIVSFSLFFRIQCARIIKSCEPSRRTTHRRGPRCQRPGRDVRWRRAMAQDPIRDLDFIAVGKRALHDARCRGGEGRGGDLPHVKKKNTMMKVVRVEGFGCAEKRLGGSVDRGKVWSECGEQEPERRSRCQGLKGWRERCTVRSLPVYRDRIVLIQREKYVWS</sequence>
<dbReference type="GeneID" id="54423734"/>
<keyword evidence="1" id="KW-0732">Signal</keyword>
<accession>A0A6G1G033</accession>
<keyword evidence="3" id="KW-1185">Reference proteome</keyword>
<dbReference type="RefSeq" id="XP_033532917.1">
    <property type="nucleotide sequence ID" value="XM_033683164.1"/>
</dbReference>
<evidence type="ECO:0000313" key="2">
    <source>
        <dbReference type="EMBL" id="KAF1811286.1"/>
    </source>
</evidence>